<dbReference type="SUPFAM" id="SSF51905">
    <property type="entry name" value="FAD/NAD(P)-binding domain"/>
    <property type="match status" value="1"/>
</dbReference>
<dbReference type="Pfam" id="PF01266">
    <property type="entry name" value="DAO"/>
    <property type="match status" value="1"/>
</dbReference>
<dbReference type="GO" id="GO:0046872">
    <property type="term" value="F:metal ion binding"/>
    <property type="evidence" value="ECO:0007669"/>
    <property type="project" value="UniProtKB-KW"/>
</dbReference>
<keyword evidence="3" id="KW-0408">Iron</keyword>
<organism evidence="8 9">
    <name type="scientific">Thermomonospora cellulosilytica</name>
    <dbReference type="NCBI Taxonomy" id="1411118"/>
    <lineage>
        <taxon>Bacteria</taxon>
        <taxon>Bacillati</taxon>
        <taxon>Actinomycetota</taxon>
        <taxon>Actinomycetes</taxon>
        <taxon>Streptosporangiales</taxon>
        <taxon>Thermomonosporaceae</taxon>
        <taxon>Thermomonospora</taxon>
    </lineage>
</organism>
<sequence length="498" mass="53430">METAGSYWIASTDATSHPPMTEDLEADVAVVGGGIAGLCTAWELAREGRSVVVLEAGRIAAGVTGHTTAKLSAQHTLVYARLRRSHGAEAARLYARSQQDAVDHVRRTAAGLGIDCELEDRPAYTYSDDVDLIRAEADAAREAGLPAALVTATPLPFAVAAAVRVEDQAQFHPRKYLLALAEQMTGHGVRIHERTRVVGLAEGDPCTLTTEDGHNVTARDVVVATHYPVFDRALLFSRLRPRRELVVAGPIPADQDPEGMYITPDQGTRSVRTAPYGPGRRLLIVTGETFTPGTDEVTGRFERLAGWTREHFGCEPDQRWAAQDNESTSGLPHVGPLHPLAAHVHVATGFNGWGMSNGVMAGKLLAARITGRDLPWAGLYDQRLPNPLREAGPVLRLQAHVARHFVGDRLASPQADSVADIAPGSGAVVRVKGERCAVYREPGGSLHVVSATCTHLGCLVRFNDAEHTWDCPCHGSRFAPDGTVLQGPANRPLPPRTA</sequence>
<dbReference type="FunFam" id="2.102.10.10:FF:000014">
    <property type="entry name" value="Oxidoreductase, FAD dependent"/>
    <property type="match status" value="1"/>
</dbReference>
<evidence type="ECO:0000256" key="2">
    <source>
        <dbReference type="ARBA" id="ARBA00022723"/>
    </source>
</evidence>
<dbReference type="CDD" id="cd03477">
    <property type="entry name" value="Rieske_YhfW_C"/>
    <property type="match status" value="1"/>
</dbReference>
<dbReference type="Gene3D" id="3.30.9.10">
    <property type="entry name" value="D-Amino Acid Oxidase, subunit A, domain 2"/>
    <property type="match status" value="1"/>
</dbReference>
<name>A0A7W3N0G8_9ACTN</name>
<dbReference type="GO" id="GO:0004497">
    <property type="term" value="F:monooxygenase activity"/>
    <property type="evidence" value="ECO:0007669"/>
    <property type="project" value="UniProtKB-ARBA"/>
</dbReference>
<accession>A0A7W3N0G8</accession>
<keyword evidence="5" id="KW-1015">Disulfide bond</keyword>
<dbReference type="RefSeq" id="WP_182706490.1">
    <property type="nucleotide sequence ID" value="NZ_JACJII010000001.1"/>
</dbReference>
<feature type="domain" description="Rieske" evidence="7">
    <location>
        <begin position="413"/>
        <end position="498"/>
    </location>
</feature>
<feature type="region of interest" description="Disordered" evidence="6">
    <location>
        <begin position="1"/>
        <end position="20"/>
    </location>
</feature>
<dbReference type="InterPro" id="IPR017941">
    <property type="entry name" value="Rieske_2Fe-2S"/>
</dbReference>
<dbReference type="SUPFAM" id="SSF50022">
    <property type="entry name" value="ISP domain"/>
    <property type="match status" value="1"/>
</dbReference>
<dbReference type="InterPro" id="IPR036188">
    <property type="entry name" value="FAD/NAD-bd_sf"/>
</dbReference>
<dbReference type="PRINTS" id="PR00162">
    <property type="entry name" value="RIESKE"/>
</dbReference>
<dbReference type="InterPro" id="IPR038010">
    <property type="entry name" value="YhfW_C"/>
</dbReference>
<evidence type="ECO:0000313" key="9">
    <source>
        <dbReference type="Proteomes" id="UP000539313"/>
    </source>
</evidence>
<proteinExistence type="predicted"/>
<dbReference type="PANTHER" id="PTHR13847">
    <property type="entry name" value="SARCOSINE DEHYDROGENASE-RELATED"/>
    <property type="match status" value="1"/>
</dbReference>
<reference evidence="8 9" key="1">
    <citation type="submission" date="2020-08" db="EMBL/GenBank/DDBJ databases">
        <title>Sequencing the genomes of 1000 actinobacteria strains.</title>
        <authorList>
            <person name="Klenk H.-P."/>
        </authorList>
    </citation>
    <scope>NUCLEOTIDE SEQUENCE [LARGE SCALE GENOMIC DNA]</scope>
    <source>
        <strain evidence="8 9">DSM 45823</strain>
    </source>
</reference>
<evidence type="ECO:0000256" key="4">
    <source>
        <dbReference type="ARBA" id="ARBA00023014"/>
    </source>
</evidence>
<evidence type="ECO:0000256" key="1">
    <source>
        <dbReference type="ARBA" id="ARBA00022714"/>
    </source>
</evidence>
<comment type="caution">
    <text evidence="8">The sequence shown here is derived from an EMBL/GenBank/DDBJ whole genome shotgun (WGS) entry which is preliminary data.</text>
</comment>
<dbReference type="AlphaFoldDB" id="A0A7W3N0G8"/>
<evidence type="ECO:0000256" key="6">
    <source>
        <dbReference type="SAM" id="MobiDB-lite"/>
    </source>
</evidence>
<keyword evidence="9" id="KW-1185">Reference proteome</keyword>
<dbReference type="GO" id="GO:0016705">
    <property type="term" value="F:oxidoreductase activity, acting on paired donors, with incorporation or reduction of molecular oxygen"/>
    <property type="evidence" value="ECO:0007669"/>
    <property type="project" value="UniProtKB-ARBA"/>
</dbReference>
<dbReference type="InterPro" id="IPR006076">
    <property type="entry name" value="FAD-dep_OxRdtase"/>
</dbReference>
<protein>
    <submittedName>
        <fullName evidence="8">Glycine/D-amino acid oxidase-like deaminating enzyme/nitrite reductase/ring-hydroxylating ferredoxin subunit</fullName>
    </submittedName>
</protein>
<dbReference type="InterPro" id="IPR005805">
    <property type="entry name" value="Rieske_Fe-S_prot_C"/>
</dbReference>
<dbReference type="Proteomes" id="UP000539313">
    <property type="component" value="Unassembled WGS sequence"/>
</dbReference>
<gene>
    <name evidence="8" type="ORF">HNR21_004155</name>
</gene>
<dbReference type="GO" id="GO:0005737">
    <property type="term" value="C:cytoplasm"/>
    <property type="evidence" value="ECO:0007669"/>
    <property type="project" value="TreeGrafter"/>
</dbReference>
<dbReference type="Pfam" id="PF00355">
    <property type="entry name" value="Rieske"/>
    <property type="match status" value="1"/>
</dbReference>
<evidence type="ECO:0000256" key="5">
    <source>
        <dbReference type="ARBA" id="ARBA00023157"/>
    </source>
</evidence>
<dbReference type="EMBL" id="JACJII010000001">
    <property type="protein sequence ID" value="MBA9005273.1"/>
    <property type="molecule type" value="Genomic_DNA"/>
</dbReference>
<keyword evidence="4" id="KW-0411">Iron-sulfur</keyword>
<dbReference type="PROSITE" id="PS51296">
    <property type="entry name" value="RIESKE"/>
    <property type="match status" value="1"/>
</dbReference>
<dbReference type="PANTHER" id="PTHR13847:SF274">
    <property type="entry name" value="RIESKE 2FE-2S IRON-SULFUR PROTEIN YHFW-RELATED"/>
    <property type="match status" value="1"/>
</dbReference>
<keyword evidence="1" id="KW-0001">2Fe-2S</keyword>
<dbReference type="GO" id="GO:0051537">
    <property type="term" value="F:2 iron, 2 sulfur cluster binding"/>
    <property type="evidence" value="ECO:0007669"/>
    <property type="project" value="UniProtKB-KW"/>
</dbReference>
<keyword evidence="2" id="KW-0479">Metal-binding</keyword>
<dbReference type="InterPro" id="IPR036922">
    <property type="entry name" value="Rieske_2Fe-2S_sf"/>
</dbReference>
<evidence type="ECO:0000313" key="8">
    <source>
        <dbReference type="EMBL" id="MBA9005273.1"/>
    </source>
</evidence>
<evidence type="ECO:0000259" key="7">
    <source>
        <dbReference type="PROSITE" id="PS51296"/>
    </source>
</evidence>
<dbReference type="GO" id="GO:0016020">
    <property type="term" value="C:membrane"/>
    <property type="evidence" value="ECO:0007669"/>
    <property type="project" value="InterPro"/>
</dbReference>
<dbReference type="Gene3D" id="2.102.10.10">
    <property type="entry name" value="Rieske [2Fe-2S] iron-sulphur domain"/>
    <property type="match status" value="1"/>
</dbReference>
<evidence type="ECO:0000256" key="3">
    <source>
        <dbReference type="ARBA" id="ARBA00023004"/>
    </source>
</evidence>
<dbReference type="Gene3D" id="3.50.50.60">
    <property type="entry name" value="FAD/NAD(P)-binding domain"/>
    <property type="match status" value="1"/>
</dbReference>